<proteinExistence type="predicted"/>
<evidence type="ECO:0000256" key="1">
    <source>
        <dbReference type="SAM" id="SignalP"/>
    </source>
</evidence>
<feature type="chain" id="PRO_5011465533" description="Fimbrial assembly protein" evidence="1">
    <location>
        <begin position="24"/>
        <end position="175"/>
    </location>
</feature>
<name>A0A208ZRH3_YERIN</name>
<keyword evidence="1" id="KW-0732">Signal</keyword>
<protein>
    <recommendedName>
        <fullName evidence="4">Fimbrial assembly protein</fullName>
    </recommendedName>
</protein>
<evidence type="ECO:0000313" key="2">
    <source>
        <dbReference type="EMBL" id="OVZ83076.1"/>
    </source>
</evidence>
<dbReference type="RefSeq" id="WP_050086278.1">
    <property type="nucleotide sequence ID" value="NZ_CBCPKE010000005.1"/>
</dbReference>
<comment type="caution">
    <text evidence="2">The sequence shown here is derived from an EMBL/GenBank/DDBJ whole genome shotgun (WGS) entry which is preliminary data.</text>
</comment>
<feature type="signal peptide" evidence="1">
    <location>
        <begin position="1"/>
        <end position="23"/>
    </location>
</feature>
<reference evidence="2 3" key="1">
    <citation type="submission" date="2017-05" db="EMBL/GenBank/DDBJ databases">
        <title>Whole genome sequencing of Yersinia kristensenii.</title>
        <authorList>
            <person name="Campioni F."/>
        </authorList>
    </citation>
    <scope>NUCLEOTIDE SEQUENCE [LARGE SCALE GENOMIC DNA]</scope>
    <source>
        <strain evidence="2 3">CFSAN060536</strain>
    </source>
</reference>
<accession>A0A208ZRH3</accession>
<dbReference type="Gene3D" id="2.60.40.2040">
    <property type="entry name" value="CFA/I fimbrial subunit E, pilin domain"/>
    <property type="match status" value="1"/>
</dbReference>
<evidence type="ECO:0008006" key="4">
    <source>
        <dbReference type="Google" id="ProtNLM"/>
    </source>
</evidence>
<dbReference type="EMBL" id="NHOI01000034">
    <property type="protein sequence ID" value="OVZ83076.1"/>
    <property type="molecule type" value="Genomic_DNA"/>
</dbReference>
<organism evidence="2 3">
    <name type="scientific">Yersinia intermedia</name>
    <dbReference type="NCBI Taxonomy" id="631"/>
    <lineage>
        <taxon>Bacteria</taxon>
        <taxon>Pseudomonadati</taxon>
        <taxon>Pseudomonadota</taxon>
        <taxon>Gammaproteobacteria</taxon>
        <taxon>Enterobacterales</taxon>
        <taxon>Yersiniaceae</taxon>
        <taxon>Yersinia</taxon>
    </lineage>
</organism>
<dbReference type="AlphaFoldDB" id="A0A208ZRH3"/>
<sequence>MKFNQYVLILGMGMFFCANVANAAPSNQVPKTIHLTANINDSLFVSKPDGSSWYDVEEVKAVDYKQQKFAATLPIRVWSKNESFKLTLAQPLKMSNGNYEMPNAKVTVDTGAGSKSLDTGTATEIKQTEKSGSEYDQVYNLNINLDAPIAVNDLSIGGNYSGDLVMLFEPVVTAP</sequence>
<dbReference type="Proteomes" id="UP000196440">
    <property type="component" value="Unassembled WGS sequence"/>
</dbReference>
<gene>
    <name evidence="2" type="ORF">CBW57_19525</name>
</gene>
<evidence type="ECO:0000313" key="3">
    <source>
        <dbReference type="Proteomes" id="UP000196440"/>
    </source>
</evidence>